<comment type="caution">
    <text evidence="1">The sequence shown here is derived from an EMBL/GenBank/DDBJ whole genome shotgun (WGS) entry which is preliminary data.</text>
</comment>
<sequence>MSRRSIIGSDCWRSFHKRKLKALITMLEESKGFDFEQDIVSLVSKEARDSLGDDWEFWLEEYEREEDHQ</sequence>
<reference evidence="2" key="1">
    <citation type="journal article" date="2019" name="Int. J. Syst. Evol. Microbiol.">
        <title>The Global Catalogue of Microorganisms (GCM) 10K type strain sequencing project: providing services to taxonomists for standard genome sequencing and annotation.</title>
        <authorList>
            <consortium name="The Broad Institute Genomics Platform"/>
            <consortium name="The Broad Institute Genome Sequencing Center for Infectious Disease"/>
            <person name="Wu L."/>
            <person name="Ma J."/>
        </authorList>
    </citation>
    <scope>NUCLEOTIDE SEQUENCE [LARGE SCALE GENOMIC DNA]</scope>
    <source>
        <strain evidence="2">IBRC-M 10813</strain>
    </source>
</reference>
<dbReference type="RefSeq" id="WP_380705586.1">
    <property type="nucleotide sequence ID" value="NZ_JBHSAP010000018.1"/>
</dbReference>
<evidence type="ECO:0000313" key="1">
    <source>
        <dbReference type="EMBL" id="MFC4077745.1"/>
    </source>
</evidence>
<proteinExistence type="predicted"/>
<protein>
    <submittedName>
        <fullName evidence="1">Uncharacterized protein</fullName>
    </submittedName>
</protein>
<dbReference type="Proteomes" id="UP001595843">
    <property type="component" value="Unassembled WGS sequence"/>
</dbReference>
<name>A0ABV8JHE3_9BACL</name>
<accession>A0ABV8JHE3</accession>
<dbReference type="EMBL" id="JBHSAP010000018">
    <property type="protein sequence ID" value="MFC4077745.1"/>
    <property type="molecule type" value="Genomic_DNA"/>
</dbReference>
<gene>
    <name evidence="1" type="ORF">ACFOUO_13150</name>
</gene>
<evidence type="ECO:0000313" key="2">
    <source>
        <dbReference type="Proteomes" id="UP001595843"/>
    </source>
</evidence>
<organism evidence="1 2">
    <name type="scientific">Salinithrix halophila</name>
    <dbReference type="NCBI Taxonomy" id="1485204"/>
    <lineage>
        <taxon>Bacteria</taxon>
        <taxon>Bacillati</taxon>
        <taxon>Bacillota</taxon>
        <taxon>Bacilli</taxon>
        <taxon>Bacillales</taxon>
        <taxon>Thermoactinomycetaceae</taxon>
        <taxon>Salinithrix</taxon>
    </lineage>
</organism>
<keyword evidence="2" id="KW-1185">Reference proteome</keyword>